<evidence type="ECO:0000256" key="5">
    <source>
        <dbReference type="HAMAP-Rule" id="MF_00376"/>
    </source>
</evidence>
<gene>
    <name evidence="5 8" type="primary">coaE</name>
    <name evidence="8" type="ORF">NCTC13532_03379</name>
</gene>
<dbReference type="PROSITE" id="PS51219">
    <property type="entry name" value="DPCK"/>
    <property type="match status" value="1"/>
</dbReference>
<dbReference type="PANTHER" id="PTHR10695:SF46">
    <property type="entry name" value="BIFUNCTIONAL COENZYME A SYNTHASE-RELATED"/>
    <property type="match status" value="1"/>
</dbReference>
<evidence type="ECO:0000313" key="9">
    <source>
        <dbReference type="Proteomes" id="UP000254282"/>
    </source>
</evidence>
<evidence type="ECO:0000256" key="7">
    <source>
        <dbReference type="SAM" id="MobiDB-lite"/>
    </source>
</evidence>
<keyword evidence="5 8" id="KW-0808">Transferase</keyword>
<dbReference type="RefSeq" id="WP_115621110.1">
    <property type="nucleotide sequence ID" value="NZ_UFVR01000004.1"/>
</dbReference>
<dbReference type="HAMAP" id="MF_00376">
    <property type="entry name" value="Dephospho_CoA_kinase"/>
    <property type="match status" value="1"/>
</dbReference>
<protein>
    <recommendedName>
        <fullName evidence="5 6">Dephospho-CoA kinase</fullName>
        <ecNumber evidence="5 6">2.7.1.24</ecNumber>
    </recommendedName>
    <alternativeName>
        <fullName evidence="5">Dephosphocoenzyme A kinase</fullName>
    </alternativeName>
</protein>
<evidence type="ECO:0000256" key="1">
    <source>
        <dbReference type="ARBA" id="ARBA00009018"/>
    </source>
</evidence>
<dbReference type="InterPro" id="IPR001977">
    <property type="entry name" value="Depp_CoAkinase"/>
</dbReference>
<dbReference type="AlphaFoldDB" id="A0A381FMK8"/>
<dbReference type="PRINTS" id="PR00988">
    <property type="entry name" value="URIDINKINASE"/>
</dbReference>
<evidence type="ECO:0000256" key="3">
    <source>
        <dbReference type="ARBA" id="ARBA00022840"/>
    </source>
</evidence>
<sequence>MEEMYSESQKSEPDSTPEPKIIGLTGGIGSGKTTVAKFIEDCGFPVYYSDDRAKDIVNDNEDLKIRIKELLGSDSYDENGLYNRKFVAEKVFNSKDLLHSLNEIIHPAVRLDFEDWVKKQTKYLIFKETALLFELLLNKQCYRSILVTAEDNIRIKRVMDRDGKTYREVQSVMEKQMPEKEKIKLADCIIYNNTNLDDLKDQTEKTIFDIE</sequence>
<reference evidence="8 9" key="1">
    <citation type="submission" date="2018-06" db="EMBL/GenBank/DDBJ databases">
        <authorList>
            <consortium name="Pathogen Informatics"/>
            <person name="Doyle S."/>
        </authorList>
    </citation>
    <scope>NUCLEOTIDE SEQUENCE [LARGE SCALE GENOMIC DNA]</scope>
    <source>
        <strain evidence="8 9">NCTC13532</strain>
    </source>
</reference>
<dbReference type="GO" id="GO:0005737">
    <property type="term" value="C:cytoplasm"/>
    <property type="evidence" value="ECO:0007669"/>
    <property type="project" value="UniProtKB-SubCell"/>
</dbReference>
<evidence type="ECO:0000313" key="8">
    <source>
        <dbReference type="EMBL" id="SUX47796.1"/>
    </source>
</evidence>
<dbReference type="CDD" id="cd02022">
    <property type="entry name" value="DPCK"/>
    <property type="match status" value="1"/>
</dbReference>
<evidence type="ECO:0000256" key="4">
    <source>
        <dbReference type="ARBA" id="ARBA00022993"/>
    </source>
</evidence>
<evidence type="ECO:0000256" key="2">
    <source>
        <dbReference type="ARBA" id="ARBA00022741"/>
    </source>
</evidence>
<accession>A0A381FMK8</accession>
<organism evidence="8 9">
    <name type="scientific">Chryseobacterium indoltheticum</name>
    <dbReference type="NCBI Taxonomy" id="254"/>
    <lineage>
        <taxon>Bacteria</taxon>
        <taxon>Pseudomonadati</taxon>
        <taxon>Bacteroidota</taxon>
        <taxon>Flavobacteriia</taxon>
        <taxon>Flavobacteriales</taxon>
        <taxon>Weeksellaceae</taxon>
        <taxon>Chryseobacterium group</taxon>
        <taxon>Chryseobacterium</taxon>
    </lineage>
</organism>
<dbReference type="EC" id="2.7.1.24" evidence="5 6"/>
<dbReference type="PANTHER" id="PTHR10695">
    <property type="entry name" value="DEPHOSPHO-COA KINASE-RELATED"/>
    <property type="match status" value="1"/>
</dbReference>
<dbReference type="GO" id="GO:0004140">
    <property type="term" value="F:dephospho-CoA kinase activity"/>
    <property type="evidence" value="ECO:0007669"/>
    <property type="project" value="UniProtKB-UniRule"/>
</dbReference>
<dbReference type="SUPFAM" id="SSF52540">
    <property type="entry name" value="P-loop containing nucleoside triphosphate hydrolases"/>
    <property type="match status" value="1"/>
</dbReference>
<dbReference type="STRING" id="254.SAMN05421682_105120"/>
<keyword evidence="3 5" id="KW-0067">ATP-binding</keyword>
<comment type="pathway">
    <text evidence="5">Cofactor biosynthesis; coenzyme A biosynthesis; CoA from (R)-pantothenate: step 5/5.</text>
</comment>
<dbReference type="Proteomes" id="UP000254282">
    <property type="component" value="Unassembled WGS sequence"/>
</dbReference>
<dbReference type="GO" id="GO:0005524">
    <property type="term" value="F:ATP binding"/>
    <property type="evidence" value="ECO:0007669"/>
    <property type="project" value="UniProtKB-UniRule"/>
</dbReference>
<keyword evidence="5 8" id="KW-0418">Kinase</keyword>
<comment type="catalytic activity">
    <reaction evidence="5">
        <text>3'-dephospho-CoA + ATP = ADP + CoA + H(+)</text>
        <dbReference type="Rhea" id="RHEA:18245"/>
        <dbReference type="ChEBI" id="CHEBI:15378"/>
        <dbReference type="ChEBI" id="CHEBI:30616"/>
        <dbReference type="ChEBI" id="CHEBI:57287"/>
        <dbReference type="ChEBI" id="CHEBI:57328"/>
        <dbReference type="ChEBI" id="CHEBI:456216"/>
        <dbReference type="EC" id="2.7.1.24"/>
    </reaction>
</comment>
<comment type="subcellular location">
    <subcellularLocation>
        <location evidence="5">Cytoplasm</location>
    </subcellularLocation>
</comment>
<dbReference type="InterPro" id="IPR027417">
    <property type="entry name" value="P-loop_NTPase"/>
</dbReference>
<dbReference type="Gene3D" id="3.40.50.300">
    <property type="entry name" value="P-loop containing nucleotide triphosphate hydrolases"/>
    <property type="match status" value="1"/>
</dbReference>
<dbReference type="Pfam" id="PF01121">
    <property type="entry name" value="CoaE"/>
    <property type="match status" value="1"/>
</dbReference>
<keyword evidence="5" id="KW-0963">Cytoplasm</keyword>
<proteinExistence type="inferred from homology"/>
<dbReference type="UniPathway" id="UPA00241">
    <property type="reaction ID" value="UER00356"/>
</dbReference>
<dbReference type="NCBIfam" id="TIGR00152">
    <property type="entry name" value="dephospho-CoA kinase"/>
    <property type="match status" value="1"/>
</dbReference>
<comment type="function">
    <text evidence="5">Catalyzes the phosphorylation of the 3'-hydroxyl group of dephosphocoenzyme A to form coenzyme A.</text>
</comment>
<dbReference type="EMBL" id="UFVR01000004">
    <property type="protein sequence ID" value="SUX47796.1"/>
    <property type="molecule type" value="Genomic_DNA"/>
</dbReference>
<feature type="binding site" evidence="5">
    <location>
        <begin position="29"/>
        <end position="34"/>
    </location>
    <ligand>
        <name>ATP</name>
        <dbReference type="ChEBI" id="CHEBI:30616"/>
    </ligand>
</feature>
<comment type="similarity">
    <text evidence="1 5">Belongs to the CoaE family.</text>
</comment>
<name>A0A381FMK8_9FLAO</name>
<evidence type="ECO:0000256" key="6">
    <source>
        <dbReference type="NCBIfam" id="TIGR00152"/>
    </source>
</evidence>
<keyword evidence="2 5" id="KW-0547">Nucleotide-binding</keyword>
<dbReference type="GO" id="GO:0015937">
    <property type="term" value="P:coenzyme A biosynthetic process"/>
    <property type="evidence" value="ECO:0007669"/>
    <property type="project" value="UniProtKB-UniRule"/>
</dbReference>
<keyword evidence="4 5" id="KW-0173">Coenzyme A biosynthesis</keyword>
<feature type="region of interest" description="Disordered" evidence="7">
    <location>
        <begin position="1"/>
        <end position="21"/>
    </location>
</feature>